<evidence type="ECO:0000256" key="12">
    <source>
        <dbReference type="ARBA" id="ARBA00023310"/>
    </source>
</evidence>
<feature type="compositionally biased region" description="Basic and acidic residues" evidence="14">
    <location>
        <begin position="640"/>
        <end position="667"/>
    </location>
</feature>
<organism evidence="16 17">
    <name type="scientific">Fusarium torreyae</name>
    <dbReference type="NCBI Taxonomy" id="1237075"/>
    <lineage>
        <taxon>Eukaryota</taxon>
        <taxon>Fungi</taxon>
        <taxon>Dikarya</taxon>
        <taxon>Ascomycota</taxon>
        <taxon>Pezizomycotina</taxon>
        <taxon>Sordariomycetes</taxon>
        <taxon>Hypocreomycetidae</taxon>
        <taxon>Hypocreales</taxon>
        <taxon>Nectriaceae</taxon>
        <taxon>Fusarium</taxon>
    </lineage>
</organism>
<dbReference type="Gene3D" id="2.60.15.10">
    <property type="entry name" value="F0F1 ATP synthase delta/epsilon subunit, N-terminal"/>
    <property type="match status" value="1"/>
</dbReference>
<dbReference type="OrthoDB" id="270171at2759"/>
<dbReference type="EMBL" id="JAOQAZ010000003">
    <property type="protein sequence ID" value="KAJ4268788.1"/>
    <property type="molecule type" value="Genomic_DNA"/>
</dbReference>
<feature type="region of interest" description="Disordered" evidence="14">
    <location>
        <begin position="158"/>
        <end position="232"/>
    </location>
</feature>
<evidence type="ECO:0000259" key="15">
    <source>
        <dbReference type="Pfam" id="PF02823"/>
    </source>
</evidence>
<evidence type="ECO:0000256" key="10">
    <source>
        <dbReference type="ARBA" id="ARBA00023136"/>
    </source>
</evidence>
<evidence type="ECO:0000256" key="5">
    <source>
        <dbReference type="ARBA" id="ARBA00022781"/>
    </source>
</evidence>
<dbReference type="InterPro" id="IPR036771">
    <property type="entry name" value="ATPsynth_dsu/esu_N"/>
</dbReference>
<accession>A0A9W8VIZ8</accession>
<dbReference type="GO" id="GO:0005743">
    <property type="term" value="C:mitochondrial inner membrane"/>
    <property type="evidence" value="ECO:0007669"/>
    <property type="project" value="UniProtKB-SubCell"/>
</dbReference>
<dbReference type="FunFam" id="2.60.15.10:FF:000003">
    <property type="entry name" value="ATP synthase subunit delta, mitochondrial"/>
    <property type="match status" value="1"/>
</dbReference>
<evidence type="ECO:0000256" key="7">
    <source>
        <dbReference type="ARBA" id="ARBA00022946"/>
    </source>
</evidence>
<keyword evidence="12" id="KW-0066">ATP synthesis</keyword>
<feature type="compositionally biased region" description="Polar residues" evidence="14">
    <location>
        <begin position="158"/>
        <end position="170"/>
    </location>
</feature>
<dbReference type="InterPro" id="IPR020546">
    <property type="entry name" value="ATP_synth_F1_dsu/esu_N"/>
</dbReference>
<feature type="region of interest" description="Disordered" evidence="14">
    <location>
        <begin position="571"/>
        <end position="681"/>
    </location>
</feature>
<evidence type="ECO:0000256" key="13">
    <source>
        <dbReference type="ARBA" id="ARBA00031669"/>
    </source>
</evidence>
<evidence type="ECO:0000256" key="9">
    <source>
        <dbReference type="ARBA" id="ARBA00023128"/>
    </source>
</evidence>
<dbReference type="SUPFAM" id="SSF51344">
    <property type="entry name" value="Epsilon subunit of F1F0-ATP synthase N-terminal domain"/>
    <property type="match status" value="1"/>
</dbReference>
<dbReference type="HAMAP" id="MF_00530">
    <property type="entry name" value="ATP_synth_epsil_bac"/>
    <property type="match status" value="1"/>
</dbReference>
<dbReference type="GO" id="GO:0045259">
    <property type="term" value="C:proton-transporting ATP synthase complex"/>
    <property type="evidence" value="ECO:0007669"/>
    <property type="project" value="UniProtKB-KW"/>
</dbReference>
<comment type="similarity">
    <text evidence="2">Belongs to the ATPase epsilon chain family.</text>
</comment>
<dbReference type="GO" id="GO:0046933">
    <property type="term" value="F:proton-transporting ATP synthase activity, rotational mechanism"/>
    <property type="evidence" value="ECO:0007669"/>
    <property type="project" value="InterPro"/>
</dbReference>
<evidence type="ECO:0000256" key="4">
    <source>
        <dbReference type="ARBA" id="ARBA00022448"/>
    </source>
</evidence>
<feature type="domain" description="ATP synthase F1 complex delta/epsilon subunit N-terminal" evidence="15">
    <location>
        <begin position="36"/>
        <end position="108"/>
    </location>
</feature>
<name>A0A9W8VIZ8_9HYPO</name>
<feature type="region of interest" description="Disordered" evidence="14">
    <location>
        <begin position="514"/>
        <end position="537"/>
    </location>
</feature>
<dbReference type="AlphaFoldDB" id="A0A9W8VIZ8"/>
<comment type="subcellular location">
    <subcellularLocation>
        <location evidence="1">Mitochondrion inner membrane</location>
    </subcellularLocation>
</comment>
<evidence type="ECO:0000313" key="17">
    <source>
        <dbReference type="Proteomes" id="UP001152049"/>
    </source>
</evidence>
<evidence type="ECO:0000256" key="2">
    <source>
        <dbReference type="ARBA" id="ARBA00005712"/>
    </source>
</evidence>
<evidence type="ECO:0000256" key="14">
    <source>
        <dbReference type="SAM" id="MobiDB-lite"/>
    </source>
</evidence>
<keyword evidence="17" id="KW-1185">Reference proteome</keyword>
<feature type="compositionally biased region" description="Basic and acidic residues" evidence="14">
    <location>
        <begin position="761"/>
        <end position="770"/>
    </location>
</feature>
<protein>
    <recommendedName>
        <fullName evidence="3">ATP synthase subunit delta, mitochondrial</fullName>
    </recommendedName>
    <alternativeName>
        <fullName evidence="13">F-ATPase delta subunit</fullName>
    </alternativeName>
</protein>
<comment type="caution">
    <text evidence="16">The sequence shown here is derived from an EMBL/GenBank/DDBJ whole genome shotgun (WGS) entry which is preliminary data.</text>
</comment>
<dbReference type="InterPro" id="IPR001469">
    <property type="entry name" value="ATP_synth_F1_dsu/esu"/>
</dbReference>
<sequence length="778" mass="85047">MNSLRFARAALRARPAAIRVPLQRRTYAEAVPDKIKLSLALPHQAIYKSQDVVQVNIPAESGEMGVLANHVPSIEQLKPGLVEVVEESAGSKQFFLSGGFATVQPNSILSINAVEGYPLEDFSADAIRAQIAEAQKVANGSGSEQDIAEAKIELEGSQANSVKSRASVLSQKEHQESSSGKGSRGQNVSSRPSVSSLNSRTSYGRPLPSRPSQSLRRSVATERLPSESLQSQLMTSYLASTNNSRTASSTEKCQDAMDILEQYGISRPEGWFSDDNLGKPDQTAQAKPMVSRICHSCGNPIACERYCPYCGHDSCLKCTGKISGQDLGHKVLDASVEHQNQSYAGDMSKSPGQALKVAAVGGSHTARVAVDTTRRREAARFASEPETPRTPRWVRTQTRLKPARKKTIAAPTEISKSVKNNPFFMADKGLKKEAPEPAITTRSVQVEQKSKFSDCVPNRLMSGSPRDSHSQEECSDPGCRATHAGHHPIRHSIGCVTRRSLGAQIVEGTELDEVDTTKDKVEEKRLQPSRESPSRHKLQMKIDQLYHHGQDLHHSQHIMEHLAAGVKSLEPSATTEDKQADEQDDSSQTDGYNCRVHSQPVVDHTLSRDETVTVGEDTTRHSLSTDAVVSDTIEPQPHNLPDDPKGDRHPSPKSHEPLDDARNKDAGLTKSRLANHDQGYDVREDRIRSMPSSSPNIKPAFETKALKKGLNASKEVNSRTMLQAQTTTISHKRDADLNLKKSVGKLDEPVPGVHMLRKTTPHAEDSKRPTAETTDISS</sequence>
<evidence type="ECO:0000256" key="6">
    <source>
        <dbReference type="ARBA" id="ARBA00022792"/>
    </source>
</evidence>
<reference evidence="16" key="1">
    <citation type="submission" date="2022-09" db="EMBL/GenBank/DDBJ databases">
        <title>Fusarium specimens isolated from Avocado Roots.</title>
        <authorList>
            <person name="Stajich J."/>
            <person name="Roper C."/>
            <person name="Heimlech-Rivalta G."/>
        </authorList>
    </citation>
    <scope>NUCLEOTIDE SEQUENCE</scope>
    <source>
        <strain evidence="16">CF00136</strain>
    </source>
</reference>
<dbReference type="Gene3D" id="6.10.140.880">
    <property type="match status" value="1"/>
</dbReference>
<keyword evidence="7" id="KW-0809">Transit peptide</keyword>
<keyword evidence="6" id="KW-0999">Mitochondrion inner membrane</keyword>
<evidence type="ECO:0000256" key="11">
    <source>
        <dbReference type="ARBA" id="ARBA00023196"/>
    </source>
</evidence>
<keyword evidence="8" id="KW-0406">Ion transport</keyword>
<keyword evidence="11" id="KW-0139">CF(1)</keyword>
<keyword evidence="9" id="KW-0496">Mitochondrion</keyword>
<dbReference type="Pfam" id="PF02823">
    <property type="entry name" value="ATP-synt_DE_N"/>
    <property type="match status" value="1"/>
</dbReference>
<proteinExistence type="inferred from homology"/>
<gene>
    <name evidence="16" type="ORF">NW762_002856</name>
</gene>
<feature type="compositionally biased region" description="Basic and acidic residues" evidence="14">
    <location>
        <begin position="515"/>
        <end position="534"/>
    </location>
</feature>
<dbReference type="Proteomes" id="UP001152049">
    <property type="component" value="Unassembled WGS sequence"/>
</dbReference>
<feature type="compositionally biased region" description="Polar residues" evidence="14">
    <location>
        <begin position="177"/>
        <end position="186"/>
    </location>
</feature>
<keyword evidence="5" id="KW-0375">Hydrogen ion transport</keyword>
<keyword evidence="10" id="KW-0472">Membrane</keyword>
<dbReference type="CDD" id="cd12152">
    <property type="entry name" value="F1-ATPase_delta"/>
    <property type="match status" value="1"/>
</dbReference>
<feature type="region of interest" description="Disordered" evidence="14">
    <location>
        <begin position="455"/>
        <end position="479"/>
    </location>
</feature>
<evidence type="ECO:0000313" key="16">
    <source>
        <dbReference type="EMBL" id="KAJ4268788.1"/>
    </source>
</evidence>
<evidence type="ECO:0000256" key="1">
    <source>
        <dbReference type="ARBA" id="ARBA00004273"/>
    </source>
</evidence>
<evidence type="ECO:0000256" key="8">
    <source>
        <dbReference type="ARBA" id="ARBA00023065"/>
    </source>
</evidence>
<dbReference type="PANTHER" id="PTHR13822:SF7">
    <property type="entry name" value="ATP SYNTHASE SUBUNIT DELTA, MITOCHONDRIAL"/>
    <property type="match status" value="1"/>
</dbReference>
<dbReference type="PANTHER" id="PTHR13822">
    <property type="entry name" value="ATP SYNTHASE DELTA/EPSILON CHAIN"/>
    <property type="match status" value="1"/>
</dbReference>
<keyword evidence="4" id="KW-0813">Transport</keyword>
<feature type="compositionally biased region" description="Low complexity" evidence="14">
    <location>
        <begin position="187"/>
        <end position="218"/>
    </location>
</feature>
<evidence type="ECO:0000256" key="3">
    <source>
        <dbReference type="ARBA" id="ARBA00016960"/>
    </source>
</evidence>
<feature type="region of interest" description="Disordered" evidence="14">
    <location>
        <begin position="741"/>
        <end position="778"/>
    </location>
</feature>